<protein>
    <submittedName>
        <fullName evidence="3">Uncharacterized protein</fullName>
    </submittedName>
</protein>
<name>A0A5M8PX91_9LECA</name>
<dbReference type="EMBL" id="VXIT01000003">
    <property type="protein sequence ID" value="KAA6414285.1"/>
    <property type="molecule type" value="Genomic_DNA"/>
</dbReference>
<dbReference type="AlphaFoldDB" id="A0A5M8PX91"/>
<feature type="transmembrane region" description="Helical" evidence="2">
    <location>
        <begin position="7"/>
        <end position="28"/>
    </location>
</feature>
<dbReference type="Proteomes" id="UP000324767">
    <property type="component" value="Unassembled WGS sequence"/>
</dbReference>
<sequence>MSQQQKIRRIIMTVSVAAITATGAWYGAGLKTKQEIKREIKARREATPIAKIAQLEEARSGLVAKRLGLERKIAELEARQAGMTKSEAATGRERR</sequence>
<evidence type="ECO:0000313" key="3">
    <source>
        <dbReference type="EMBL" id="KAA6414285.1"/>
    </source>
</evidence>
<reference evidence="3 4" key="1">
    <citation type="submission" date="2019-09" db="EMBL/GenBank/DDBJ databases">
        <title>The hologenome of the rock-dwelling lichen Lasallia pustulata.</title>
        <authorList>
            <person name="Greshake Tzovaras B."/>
            <person name="Segers F."/>
            <person name="Bicker A."/>
            <person name="Dal Grande F."/>
            <person name="Otte J."/>
            <person name="Hankeln T."/>
            <person name="Schmitt I."/>
            <person name="Ebersberger I."/>
        </authorList>
    </citation>
    <scope>NUCLEOTIDE SEQUENCE [LARGE SCALE GENOMIC DNA]</scope>
    <source>
        <strain evidence="3">A1-1</strain>
    </source>
</reference>
<organism evidence="3 4">
    <name type="scientific">Lasallia pustulata</name>
    <dbReference type="NCBI Taxonomy" id="136370"/>
    <lineage>
        <taxon>Eukaryota</taxon>
        <taxon>Fungi</taxon>
        <taxon>Dikarya</taxon>
        <taxon>Ascomycota</taxon>
        <taxon>Pezizomycotina</taxon>
        <taxon>Lecanoromycetes</taxon>
        <taxon>OSLEUM clade</taxon>
        <taxon>Umbilicariomycetidae</taxon>
        <taxon>Umbilicariales</taxon>
        <taxon>Umbilicariaceae</taxon>
        <taxon>Lasallia</taxon>
    </lineage>
</organism>
<accession>A0A5M8PX91</accession>
<keyword evidence="2" id="KW-1133">Transmembrane helix</keyword>
<gene>
    <name evidence="3" type="ORF">FRX48_02648</name>
</gene>
<evidence type="ECO:0000256" key="2">
    <source>
        <dbReference type="SAM" id="Phobius"/>
    </source>
</evidence>
<evidence type="ECO:0000256" key="1">
    <source>
        <dbReference type="SAM" id="Coils"/>
    </source>
</evidence>
<evidence type="ECO:0000313" key="4">
    <source>
        <dbReference type="Proteomes" id="UP000324767"/>
    </source>
</evidence>
<feature type="coiled-coil region" evidence="1">
    <location>
        <begin position="52"/>
        <end position="79"/>
    </location>
</feature>
<keyword evidence="2" id="KW-0812">Transmembrane</keyword>
<proteinExistence type="predicted"/>
<keyword evidence="1" id="KW-0175">Coiled coil</keyword>
<keyword evidence="2" id="KW-0472">Membrane</keyword>
<dbReference type="OrthoDB" id="5428081at2759"/>
<comment type="caution">
    <text evidence="3">The sequence shown here is derived from an EMBL/GenBank/DDBJ whole genome shotgun (WGS) entry which is preliminary data.</text>
</comment>